<proteinExistence type="predicted"/>
<evidence type="ECO:0000313" key="6">
    <source>
        <dbReference type="Proteomes" id="UP000215086"/>
    </source>
</evidence>
<evidence type="ECO:0000313" key="5">
    <source>
        <dbReference type="EMBL" id="ASV77090.1"/>
    </source>
</evidence>
<feature type="coiled-coil region" evidence="1">
    <location>
        <begin position="606"/>
        <end position="633"/>
    </location>
</feature>
<keyword evidence="3" id="KW-0812">Transmembrane</keyword>
<feature type="coiled-coil region" evidence="1">
    <location>
        <begin position="854"/>
        <end position="907"/>
    </location>
</feature>
<dbReference type="Pfam" id="PF00498">
    <property type="entry name" value="FHA"/>
    <property type="match status" value="1"/>
</dbReference>
<evidence type="ECO:0000259" key="4">
    <source>
        <dbReference type="PROSITE" id="PS50006"/>
    </source>
</evidence>
<feature type="coiled-coil region" evidence="1">
    <location>
        <begin position="417"/>
        <end position="581"/>
    </location>
</feature>
<dbReference type="Gene3D" id="2.60.200.20">
    <property type="match status" value="1"/>
</dbReference>
<gene>
    <name evidence="5" type="ORF">THTE_4489</name>
</gene>
<dbReference type="InterPro" id="IPR008984">
    <property type="entry name" value="SMAD_FHA_dom_sf"/>
</dbReference>
<dbReference type="KEGG" id="ttf:THTE_4489"/>
<dbReference type="SMART" id="SM00240">
    <property type="entry name" value="FHA"/>
    <property type="match status" value="1"/>
</dbReference>
<keyword evidence="1" id="KW-0175">Coiled coil</keyword>
<dbReference type="AlphaFoldDB" id="A0A286RMA3"/>
<feature type="transmembrane region" description="Helical" evidence="3">
    <location>
        <begin position="1111"/>
        <end position="1132"/>
    </location>
</feature>
<evidence type="ECO:0000256" key="3">
    <source>
        <dbReference type="SAM" id="Phobius"/>
    </source>
</evidence>
<dbReference type="Gene3D" id="1.20.1170.10">
    <property type="match status" value="1"/>
</dbReference>
<sequence length="1173" mass="129798">MNSARSHTSLWCEGELRLVAEGFGQTRTVVVCQPFARFGTLQGCELSLGGPGMPKRLLYLHVTKDGIFALPLVPRDRFAPLPSGWFPLSGRFAVGPYRISWEWSGQSAGQQASSPDGFPPEPTARGTAAVERMAKILVDDRPYGQMRLTRALTLVGRRPPCHVVFTSRTVSSCHCVIICDNEDVWVVDLCSGNTSMLDGQPIDAARWSNGSTLTLGRVSLVLEELPENLHERPVALQKREETDTGSKTPVAIPQKLTTMREFAMNEPAPAAEVEAPVPDTEGGGQLEGDSLQGGPEPQNHTDAWQQTAVWEVVAAGPAVGHDGACTEILIEETMQGDRTSAWAKDLVLSLLASENLEALRPVETDRRASSYDPAGNLISASPEWTALPDHLPPPDANTQPGSWNSKVQELAYKEALLQEWARSLDEMSESLLRLQEELVAEEDRFAKEKEDVRQAQSELARAWEEYETTAARLRDWESSLAHREKQLEEEKEILAAKEEQLSQQETALAEERQHLADLREKHQALLRQLEQRQSLLDERERAIDQQLALLAEEERRLQQTRAELEADRAKLAATHEEYRRLTTALQDREAYLVEQEKSLAQRLADLHALQERLLGWESQLRQQEARLAAREQELLLREQQSAVLPPQAEPANVTQEEASPVAELPQVGLAAHGPSVARAEIPAPAPGSRPWRVVNIPPRRRRWKELPWELLLGATAALLVMAAVGWFYPRTYSTLHRLSLFEKPSLLAVRDGQLPDGFPPELTHNRASLWPDSPAIVEKLRHDTTLTDCPLVKKNGIDWVLDTVKIGRTEGLPYITWQLIGPDAQSARIVLEQWQKVYFDELCAAGKSLSAQCLSMTQQELNQLTEQQKNLQQRLDTVNQQFGTADLRTLEKRSRELLQSASLAEQEWTQLAAEIEAHQAKLREAQSVFNDPARAISEEELNAAVAKRLAEGPGSLSEGEAASSAEANGPSSQNAQSPPSTSAPPPADSAPSGGNTGELAQSKLEVIRSIVRQELAALKKQEASLLVESLSGEIRRLQERRDELHQQSTDQRKQAAELSQAAAEVQALNEELNKVTLAIAKWQTAFQAANRLLAEVSTPPELETIQSAVRIQVPILMALAAGSAAFLPFAILRMLRLRRARQELAFPWVSDDNTLGNGLVGNMPSPAADHSPT</sequence>
<feature type="coiled-coil region" evidence="1">
    <location>
        <begin position="1020"/>
        <end position="1085"/>
    </location>
</feature>
<dbReference type="PANTHER" id="PTHR18937">
    <property type="entry name" value="STRUCTURAL MAINTENANCE OF CHROMOSOMES SMC FAMILY MEMBER"/>
    <property type="match status" value="1"/>
</dbReference>
<accession>A0A286RMA3</accession>
<dbReference type="Proteomes" id="UP000215086">
    <property type="component" value="Chromosome"/>
</dbReference>
<evidence type="ECO:0000256" key="1">
    <source>
        <dbReference type="SAM" id="Coils"/>
    </source>
</evidence>
<evidence type="ECO:0000256" key="2">
    <source>
        <dbReference type="SAM" id="MobiDB-lite"/>
    </source>
</evidence>
<keyword evidence="3" id="KW-1133">Transmembrane helix</keyword>
<dbReference type="CDD" id="cd00060">
    <property type="entry name" value="FHA"/>
    <property type="match status" value="1"/>
</dbReference>
<feature type="region of interest" description="Disordered" evidence="2">
    <location>
        <begin position="951"/>
        <end position="997"/>
    </location>
</feature>
<keyword evidence="6" id="KW-1185">Reference proteome</keyword>
<name>A0A286RMA3_9BACT</name>
<dbReference type="InterPro" id="IPR000253">
    <property type="entry name" value="FHA_dom"/>
</dbReference>
<dbReference type="EMBL" id="CP018477">
    <property type="protein sequence ID" value="ASV77090.1"/>
    <property type="molecule type" value="Genomic_DNA"/>
</dbReference>
<feature type="domain" description="FHA" evidence="4">
    <location>
        <begin position="153"/>
        <end position="202"/>
    </location>
</feature>
<dbReference type="OrthoDB" id="283723at2"/>
<dbReference type="RefSeq" id="WP_095416692.1">
    <property type="nucleotide sequence ID" value="NZ_CP018477.1"/>
</dbReference>
<dbReference type="PROSITE" id="PS50006">
    <property type="entry name" value="FHA_DOMAIN"/>
    <property type="match status" value="1"/>
</dbReference>
<feature type="compositionally biased region" description="Low complexity" evidence="2">
    <location>
        <begin position="951"/>
        <end position="980"/>
    </location>
</feature>
<feature type="region of interest" description="Disordered" evidence="2">
    <location>
        <begin position="273"/>
        <end position="300"/>
    </location>
</feature>
<reference evidence="5 6" key="1">
    <citation type="journal article" name="Front. Microbiol.">
        <title>Sugar Metabolism of the First Thermophilic Planctomycete Thermogutta terrifontis: Comparative Genomic and Transcriptomic Approaches.</title>
        <authorList>
            <person name="Elcheninov A.G."/>
            <person name="Menzel P."/>
            <person name="Gudbergsdottir S.R."/>
            <person name="Slesarev A.I."/>
            <person name="Kadnikov V.V."/>
            <person name="Krogh A."/>
            <person name="Bonch-Osmolovskaya E.A."/>
            <person name="Peng X."/>
            <person name="Kublanov I.V."/>
        </authorList>
    </citation>
    <scope>NUCLEOTIDE SEQUENCE [LARGE SCALE GENOMIC DNA]</scope>
    <source>
        <strain evidence="5 6">R1</strain>
    </source>
</reference>
<organism evidence="5 6">
    <name type="scientific">Thermogutta terrifontis</name>
    <dbReference type="NCBI Taxonomy" id="1331910"/>
    <lineage>
        <taxon>Bacteria</taxon>
        <taxon>Pseudomonadati</taxon>
        <taxon>Planctomycetota</taxon>
        <taxon>Planctomycetia</taxon>
        <taxon>Pirellulales</taxon>
        <taxon>Thermoguttaceae</taxon>
        <taxon>Thermogutta</taxon>
    </lineage>
</organism>
<dbReference type="SUPFAM" id="SSF49879">
    <property type="entry name" value="SMAD/FHA domain"/>
    <property type="match status" value="1"/>
</dbReference>
<keyword evidence="3" id="KW-0472">Membrane</keyword>
<protein>
    <submittedName>
        <fullName evidence="5">SH3, type 3 domain protein</fullName>
    </submittedName>
</protein>